<protein>
    <submittedName>
        <fullName evidence="3">Succinate dehydrogenase subunit C</fullName>
        <ecNumber evidence="3">1.3.5.1</ecNumber>
    </submittedName>
</protein>
<keyword evidence="1 3" id="KW-0560">Oxidoreductase</keyword>
<dbReference type="GO" id="GO:0008177">
    <property type="term" value="F:succinate dehydrogenase (quinone) activity"/>
    <property type="evidence" value="ECO:0007669"/>
    <property type="project" value="UniProtKB-EC"/>
</dbReference>
<dbReference type="PANTHER" id="PTHR42947">
    <property type="entry name" value="COB--COM HETERODISULFIDE REDUCTASE SUBUNIT B 1"/>
    <property type="match status" value="1"/>
</dbReference>
<gene>
    <name evidence="3" type="ordered locus">Mmc1_0428</name>
</gene>
<dbReference type="EMBL" id="CP000471">
    <property type="protein sequence ID" value="ABK42954.1"/>
    <property type="molecule type" value="Genomic_DNA"/>
</dbReference>
<dbReference type="OrthoDB" id="9777685at2"/>
<feature type="domain" description="Cysteine-rich" evidence="2">
    <location>
        <begin position="6"/>
        <end position="86"/>
    </location>
</feature>
<dbReference type="InterPro" id="IPR051278">
    <property type="entry name" value="HdrB/HdrD_reductase"/>
</dbReference>
<accession>A0L4R1</accession>
<dbReference type="STRING" id="156889.Mmc1_0428"/>
<reference evidence="3 4" key="2">
    <citation type="journal article" date="2012" name="Int. J. Syst. Evol. Microbiol.">
        <title>Magnetococcus marinus gen. nov., sp. nov., a marine, magnetotactic bacterium that represents a novel lineage (Magnetococcaceae fam. nov.; Magnetococcales ord. nov.) at the base of the Alphaproteobacteria.</title>
        <authorList>
            <person name="Bazylinski D.A."/>
            <person name="Williams T.J."/>
            <person name="Lefevre C.T."/>
            <person name="Berg R.J."/>
            <person name="Zhang C.L."/>
            <person name="Bowser S.S."/>
            <person name="Dean A.J."/>
            <person name="Beveridge T.J."/>
        </authorList>
    </citation>
    <scope>NUCLEOTIDE SEQUENCE [LARGE SCALE GENOMIC DNA]</scope>
    <source>
        <strain evidence="4">ATCC BAA-1437 / JCM 17883 / MC-1</strain>
    </source>
</reference>
<dbReference type="InterPro" id="IPR004017">
    <property type="entry name" value="Cys_rich_dom"/>
</dbReference>
<evidence type="ECO:0000259" key="2">
    <source>
        <dbReference type="Pfam" id="PF02754"/>
    </source>
</evidence>
<dbReference type="HOGENOM" id="CLU_052147_1_0_5"/>
<keyword evidence="4" id="KW-1185">Reference proteome</keyword>
<dbReference type="RefSeq" id="WP_011712124.1">
    <property type="nucleotide sequence ID" value="NC_008576.1"/>
</dbReference>
<feature type="domain" description="Cysteine-rich" evidence="2">
    <location>
        <begin position="150"/>
        <end position="239"/>
    </location>
</feature>
<evidence type="ECO:0000313" key="3">
    <source>
        <dbReference type="EMBL" id="ABK42954.1"/>
    </source>
</evidence>
<dbReference type="Proteomes" id="UP000002586">
    <property type="component" value="Chromosome"/>
</dbReference>
<name>A0L4R1_MAGMM</name>
<dbReference type="PANTHER" id="PTHR42947:SF1">
    <property type="entry name" value="COB--COM HETERODISULFIDE REDUCTASE SUBUNIT B 1"/>
    <property type="match status" value="1"/>
</dbReference>
<evidence type="ECO:0000256" key="1">
    <source>
        <dbReference type="ARBA" id="ARBA00023002"/>
    </source>
</evidence>
<dbReference type="AlphaFoldDB" id="A0L4R1"/>
<dbReference type="EC" id="1.3.5.1" evidence="3"/>
<dbReference type="Pfam" id="PF02754">
    <property type="entry name" value="CCG"/>
    <property type="match status" value="2"/>
</dbReference>
<dbReference type="Gene3D" id="1.20.1050.140">
    <property type="match status" value="1"/>
</dbReference>
<reference evidence="4" key="1">
    <citation type="journal article" date="2009" name="Appl. Environ. Microbiol.">
        <title>Complete genome sequence of the chemolithoautotrophic marine magnetotactic coccus strain MC-1.</title>
        <authorList>
            <person name="Schubbe S."/>
            <person name="Williams T.J."/>
            <person name="Xie G."/>
            <person name="Kiss H.E."/>
            <person name="Brettin T.S."/>
            <person name="Martinez D."/>
            <person name="Ross C.A."/>
            <person name="Schuler D."/>
            <person name="Cox B.L."/>
            <person name="Nealson K.H."/>
            <person name="Bazylinski D.A."/>
        </authorList>
    </citation>
    <scope>NUCLEOTIDE SEQUENCE [LARGE SCALE GENOMIC DNA]</scope>
    <source>
        <strain evidence="4">ATCC BAA-1437 / JCM 17883 / MC-1</strain>
    </source>
</reference>
<sequence length="295" mass="32300">MTMNFAYYIGCAAQQTQKEADWAAEAVCEELGIKLHRMKKATCCGAVSLRETKPAFALAVAARIFVEAEEMGMDIATICNTCLQTLSQANHRLKNDDELLDSINEVLKKSGVAPYKGTVKIKHLAWVMVDDVEADVLKSKIKKPLNGLRVAPFYGCHSLRPAEIFEAEAGEKAKHLETLIELMGGNPVRFDGRDKCCGFHVMLSDAKEMRQMVFNNTTSAKEAGADVMITPCTLCDMAMGSYQGIAEKSVGKKVGLPEMNFAQLLGCAMGLDEKRLGLNRLHVSPRPQLVARGVL</sequence>
<evidence type="ECO:0000313" key="4">
    <source>
        <dbReference type="Proteomes" id="UP000002586"/>
    </source>
</evidence>
<dbReference type="KEGG" id="mgm:Mmc1_0428"/>
<proteinExistence type="predicted"/>
<organism evidence="3 4">
    <name type="scientific">Magnetococcus marinus (strain ATCC BAA-1437 / JCM 17883 / MC-1)</name>
    <dbReference type="NCBI Taxonomy" id="156889"/>
    <lineage>
        <taxon>Bacteria</taxon>
        <taxon>Pseudomonadati</taxon>
        <taxon>Pseudomonadota</taxon>
        <taxon>Magnetococcia</taxon>
        <taxon>Magnetococcales</taxon>
        <taxon>Magnetococcaceae</taxon>
        <taxon>Magnetococcus</taxon>
    </lineage>
</organism>
<dbReference type="eggNOG" id="COG2048">
    <property type="taxonomic scope" value="Bacteria"/>
</dbReference>